<evidence type="ECO:0000256" key="12">
    <source>
        <dbReference type="SAM" id="MobiDB-lite"/>
    </source>
</evidence>
<dbReference type="AlphaFoldDB" id="A0A8J4X103"/>
<keyword evidence="15" id="KW-1185">Reference proteome</keyword>
<keyword evidence="7 11" id="KW-0406">Ion transport</keyword>
<keyword evidence="3 11" id="KW-0894">Sodium channel</keyword>
<feature type="transmembrane region" description="Helical" evidence="13">
    <location>
        <begin position="583"/>
        <end position="601"/>
    </location>
</feature>
<feature type="region of interest" description="Disordered" evidence="12">
    <location>
        <begin position="665"/>
        <end position="716"/>
    </location>
</feature>
<protein>
    <submittedName>
        <fullName evidence="14">Amiloride sensitive cation channel 4 A</fullName>
    </submittedName>
</protein>
<comment type="similarity">
    <text evidence="11">Belongs to the amiloride-sensitive sodium channel (TC 1.A.6) family.</text>
</comment>
<evidence type="ECO:0000256" key="4">
    <source>
        <dbReference type="ARBA" id="ARBA00022692"/>
    </source>
</evidence>
<proteinExistence type="inferred from homology"/>
<dbReference type="PANTHER" id="PTHR11690:SF300">
    <property type="entry name" value="PICKPOCKET PROTEIN 19"/>
    <property type="match status" value="1"/>
</dbReference>
<dbReference type="Gene3D" id="2.60.470.10">
    <property type="entry name" value="Acid-sensing ion channels like domains"/>
    <property type="match status" value="1"/>
</dbReference>
<reference evidence="14" key="1">
    <citation type="submission" date="2019-05" db="EMBL/GenBank/DDBJ databases">
        <title>Annotation for the trematode Paragonimus heterotremus.</title>
        <authorList>
            <person name="Choi Y.-J."/>
        </authorList>
    </citation>
    <scope>NUCLEOTIDE SEQUENCE</scope>
    <source>
        <strain evidence="14">LC</strain>
    </source>
</reference>
<evidence type="ECO:0000256" key="8">
    <source>
        <dbReference type="ARBA" id="ARBA00023136"/>
    </source>
</evidence>
<evidence type="ECO:0000256" key="7">
    <source>
        <dbReference type="ARBA" id="ARBA00023065"/>
    </source>
</evidence>
<dbReference type="EMBL" id="LUCH01001673">
    <property type="protein sequence ID" value="KAF5402667.1"/>
    <property type="molecule type" value="Genomic_DNA"/>
</dbReference>
<keyword evidence="4 11" id="KW-0812">Transmembrane</keyword>
<dbReference type="GO" id="GO:0015280">
    <property type="term" value="F:ligand-gated sodium channel activity"/>
    <property type="evidence" value="ECO:0007669"/>
    <property type="project" value="TreeGrafter"/>
</dbReference>
<evidence type="ECO:0000256" key="3">
    <source>
        <dbReference type="ARBA" id="ARBA00022461"/>
    </source>
</evidence>
<dbReference type="GO" id="GO:0005886">
    <property type="term" value="C:plasma membrane"/>
    <property type="evidence" value="ECO:0007669"/>
    <property type="project" value="TreeGrafter"/>
</dbReference>
<comment type="subcellular location">
    <subcellularLocation>
        <location evidence="1">Membrane</location>
        <topology evidence="1">Multi-pass membrane protein</topology>
    </subcellularLocation>
</comment>
<evidence type="ECO:0000256" key="6">
    <source>
        <dbReference type="ARBA" id="ARBA00023053"/>
    </source>
</evidence>
<feature type="region of interest" description="Disordered" evidence="12">
    <location>
        <begin position="14"/>
        <end position="39"/>
    </location>
</feature>
<feature type="region of interest" description="Disordered" evidence="12">
    <location>
        <begin position="728"/>
        <end position="759"/>
    </location>
</feature>
<keyword evidence="9 11" id="KW-0739">Sodium transport</keyword>
<keyword evidence="5 13" id="KW-1133">Transmembrane helix</keyword>
<feature type="compositionally biased region" description="Low complexity" evidence="12">
    <location>
        <begin position="733"/>
        <end position="744"/>
    </location>
</feature>
<keyword evidence="6" id="KW-0915">Sodium</keyword>
<keyword evidence="10 11" id="KW-0407">Ion channel</keyword>
<name>A0A8J4X103_9TREM</name>
<dbReference type="PRINTS" id="PR01078">
    <property type="entry name" value="AMINACHANNEL"/>
</dbReference>
<dbReference type="OrthoDB" id="6265222at2759"/>
<gene>
    <name evidence="14" type="ORF">PHET_03810</name>
</gene>
<dbReference type="PANTHER" id="PTHR11690">
    <property type="entry name" value="AMILORIDE-SENSITIVE SODIUM CHANNEL-RELATED"/>
    <property type="match status" value="1"/>
</dbReference>
<organism evidence="14 15">
    <name type="scientific">Paragonimus heterotremus</name>
    <dbReference type="NCBI Taxonomy" id="100268"/>
    <lineage>
        <taxon>Eukaryota</taxon>
        <taxon>Metazoa</taxon>
        <taxon>Spiralia</taxon>
        <taxon>Lophotrochozoa</taxon>
        <taxon>Platyhelminthes</taxon>
        <taxon>Trematoda</taxon>
        <taxon>Digenea</taxon>
        <taxon>Plagiorchiida</taxon>
        <taxon>Troglotremata</taxon>
        <taxon>Troglotrematidae</taxon>
        <taxon>Paragonimus</taxon>
    </lineage>
</organism>
<evidence type="ECO:0000256" key="9">
    <source>
        <dbReference type="ARBA" id="ARBA00023201"/>
    </source>
</evidence>
<evidence type="ECO:0000256" key="10">
    <source>
        <dbReference type="ARBA" id="ARBA00023303"/>
    </source>
</evidence>
<evidence type="ECO:0000313" key="15">
    <source>
        <dbReference type="Proteomes" id="UP000748531"/>
    </source>
</evidence>
<feature type="region of interest" description="Disordered" evidence="12">
    <location>
        <begin position="772"/>
        <end position="798"/>
    </location>
</feature>
<dbReference type="Gene3D" id="1.10.287.770">
    <property type="entry name" value="YojJ-like"/>
    <property type="match status" value="1"/>
</dbReference>
<evidence type="ECO:0000256" key="11">
    <source>
        <dbReference type="RuleBase" id="RU000679"/>
    </source>
</evidence>
<comment type="caution">
    <text evidence="14">The sequence shown here is derived from an EMBL/GenBank/DDBJ whole genome shotgun (WGS) entry which is preliminary data.</text>
</comment>
<evidence type="ECO:0000256" key="1">
    <source>
        <dbReference type="ARBA" id="ARBA00004141"/>
    </source>
</evidence>
<keyword evidence="8 13" id="KW-0472">Membrane</keyword>
<evidence type="ECO:0000256" key="2">
    <source>
        <dbReference type="ARBA" id="ARBA00022448"/>
    </source>
</evidence>
<evidence type="ECO:0000256" key="13">
    <source>
        <dbReference type="SAM" id="Phobius"/>
    </source>
</evidence>
<dbReference type="Proteomes" id="UP000748531">
    <property type="component" value="Unassembled WGS sequence"/>
</dbReference>
<evidence type="ECO:0000313" key="14">
    <source>
        <dbReference type="EMBL" id="KAF5402667.1"/>
    </source>
</evidence>
<dbReference type="InterPro" id="IPR001873">
    <property type="entry name" value="ENaC"/>
</dbReference>
<dbReference type="Pfam" id="PF00858">
    <property type="entry name" value="ASC"/>
    <property type="match status" value="1"/>
</dbReference>
<keyword evidence="2 11" id="KW-0813">Transport</keyword>
<feature type="transmembrane region" description="Helical" evidence="13">
    <location>
        <begin position="81"/>
        <end position="101"/>
    </location>
</feature>
<feature type="compositionally biased region" description="Low complexity" evidence="12">
    <location>
        <begin position="673"/>
        <end position="688"/>
    </location>
</feature>
<evidence type="ECO:0000256" key="5">
    <source>
        <dbReference type="ARBA" id="ARBA00022989"/>
    </source>
</evidence>
<accession>A0A8J4X103</accession>
<feature type="transmembrane region" description="Helical" evidence="13">
    <location>
        <begin position="553"/>
        <end position="576"/>
    </location>
</feature>
<sequence length="1081" mass="123533">MELRIPPRLESRSTDEFMPVRQAPRDSIQQGTQKQEVKEPGVKTSIIPYHIARHRKMANSCFVHARSKEHGLKHIDLRKGVLAIFWIIVFLFVMSILFTMITDLTQGYIAMPVATQIKAEQEEMQFPDISICTKVPFYTELDPHKNNRSMDRLLREIRESVVKKLKDASIKITEAGVQGALLIQMATRQDDTFLRAYQHLIYCQYDDKACSFYNFTEIAHLRYVQCFTFSPNRRKLSGGRGLQFIFYKKRDNKKPFLMLNDLEDASFTNPTNDGIHVFVHNPSTFPTYAINNMPTSFSLRFGQHATVEVSGLRYQSDRSGRKSCARDKSPYKYTNFRGGANYLEYKYTYEDCIANMKQNHIFHKCQCYSDNLFVPFDGADHKWKESETNPNLAYTEFCRDIRKKTSQRLREEFLCYDQYENMPTTLVLDQFVPMDRLYWTQKDLDARKIERHKVCSLLCQKNIYSTRFFDIVDLDPSTTFPPSLLDTYVNQLVHSQLKHPYIQEMWTELNKNLEPSTHMTELKAKDLIVVDIRMAVEHIDIWEEELTESFFNFISNLGGTLGLCAGISFLSSFFLLIFFGRAFFHAFMSLIFWFWWTVYLGKPPATPLDMVSSMIHLNKSQLGDYSRQCKQSSPTSSLSSSADSYSDMIWTLTDTKDHTRVESNLLPRNFNGSDSSSSSSSSSSSASSTPTPNGVRTSADGKEEGGFNQQSEILPSMPFIRRTQVELESNQLSSTQSTSYPSSYEQAHEGKSVGTRHPSRHQSLKIYRNDGKESTVNETGIAPSPTIITPRLSDEEPMNNKRTENACVEAHAMLDVSSPRNLVSASTSMRMDDDLLDGRQLRLHQSTPAYTADKSVLTNDRQASPVRIQRDRPQALGKIPQLPDVTQTTQMNQQPPVWRAPYPQQYYGPSFGTQATSAESSPYVIYTTNKPLETSTFTHSPPLLGFDQGQIKRYGSKLWDREEPTHLLAPAINTPMTRTLYNPSVEPTSIGWTMSGNPAVQSRFPMTKPFGPLGQTWPTTNNTDSDGVPPYFYDPPPPPLVKRPVNGPGSQQIYAPEESNLVLYPLVDQELVPRYLRERYT</sequence>